<dbReference type="InterPro" id="IPR004937">
    <property type="entry name" value="Urea_transporter"/>
</dbReference>
<dbReference type="SUPFAM" id="SSF51261">
    <property type="entry name" value="Duplicated hybrid motif"/>
    <property type="match status" value="1"/>
</dbReference>
<dbReference type="InterPro" id="IPR029020">
    <property type="entry name" value="Ammonium/urea_transptr"/>
</dbReference>
<feature type="transmembrane region" description="Helical" evidence="7">
    <location>
        <begin position="269"/>
        <end position="290"/>
    </location>
</feature>
<accession>A0AAD0YIV7</accession>
<comment type="subcellular location">
    <subcellularLocation>
        <location evidence="1">Cell membrane</location>
        <topology evidence="1">Multi-pass membrane protein</topology>
    </subcellularLocation>
</comment>
<dbReference type="InterPro" id="IPR011055">
    <property type="entry name" value="Dup_hybrid_motif"/>
</dbReference>
<evidence type="ECO:0000256" key="6">
    <source>
        <dbReference type="ARBA" id="ARBA00023136"/>
    </source>
</evidence>
<evidence type="ECO:0000256" key="3">
    <source>
        <dbReference type="ARBA" id="ARBA00022475"/>
    </source>
</evidence>
<dbReference type="Pfam" id="PF03253">
    <property type="entry name" value="UT"/>
    <property type="match status" value="1"/>
</dbReference>
<evidence type="ECO:0000313" key="10">
    <source>
        <dbReference type="EMBL" id="AZA97141.1"/>
    </source>
</evidence>
<evidence type="ECO:0000256" key="4">
    <source>
        <dbReference type="ARBA" id="ARBA00022692"/>
    </source>
</evidence>
<dbReference type="RefSeq" id="WP_123855299.1">
    <property type="nucleotide sequence ID" value="NZ_CP033912.1"/>
</dbReference>
<dbReference type="Proteomes" id="UP000281741">
    <property type="component" value="Chromosome"/>
</dbReference>
<dbReference type="AlphaFoldDB" id="A0AAD0YIV7"/>
<evidence type="ECO:0000256" key="7">
    <source>
        <dbReference type="SAM" id="Phobius"/>
    </source>
</evidence>
<dbReference type="EMBL" id="CP033912">
    <property type="protein sequence ID" value="AZA97141.1"/>
    <property type="molecule type" value="Genomic_DNA"/>
</dbReference>
<evidence type="ECO:0000256" key="5">
    <source>
        <dbReference type="ARBA" id="ARBA00022989"/>
    </source>
</evidence>
<keyword evidence="4 7" id="KW-0812">Transmembrane</keyword>
<reference evidence="11 12" key="1">
    <citation type="submission" date="2018-11" db="EMBL/GenBank/DDBJ databases">
        <title>Proposal to divide the Flavobacteriaceae and reorganize its genera based on Amino Acid Identity values calculated from whole genome sequences.</title>
        <authorList>
            <person name="Nicholson A.C."/>
            <person name="Gulvik C.A."/>
            <person name="Whitney A.M."/>
            <person name="Humrighouse B.W."/>
            <person name="Bell M."/>
            <person name="Holmes B."/>
            <person name="Steigerwalt A.G."/>
            <person name="Villarma A."/>
            <person name="Sheth M."/>
            <person name="Batra D."/>
            <person name="Pryor J."/>
            <person name="Bernardet J.-F."/>
            <person name="Hugo C."/>
            <person name="Kampfer P."/>
            <person name="Newman J."/>
            <person name="McQuiston J.R."/>
        </authorList>
    </citation>
    <scope>NUCLEOTIDE SEQUENCE [LARGE SCALE GENOMIC DNA]</scope>
    <source>
        <strain evidence="9 11">G0207</strain>
        <strain evidence="10 12">H5143</strain>
    </source>
</reference>
<evidence type="ECO:0000313" key="12">
    <source>
        <dbReference type="Proteomes" id="UP000281741"/>
    </source>
</evidence>
<comment type="similarity">
    <text evidence="2">Belongs to the urea transporter family.</text>
</comment>
<keyword evidence="5 7" id="KW-1133">Transmembrane helix</keyword>
<feature type="transmembrane region" description="Helical" evidence="7">
    <location>
        <begin position="218"/>
        <end position="235"/>
    </location>
</feature>
<organism evidence="9 11">
    <name type="scientific">Chryseobacterium shandongense</name>
    <dbReference type="NCBI Taxonomy" id="1493872"/>
    <lineage>
        <taxon>Bacteria</taxon>
        <taxon>Pseudomonadati</taxon>
        <taxon>Bacteroidota</taxon>
        <taxon>Flavobacteriia</taxon>
        <taxon>Flavobacteriales</taxon>
        <taxon>Weeksellaceae</taxon>
        <taxon>Chryseobacterium group</taxon>
        <taxon>Chryseobacterium</taxon>
    </lineage>
</organism>
<dbReference type="GO" id="GO:0015204">
    <property type="term" value="F:urea transmembrane transporter activity"/>
    <property type="evidence" value="ECO:0007669"/>
    <property type="project" value="InterPro"/>
</dbReference>
<gene>
    <name evidence="9" type="ORF">EG349_18415</name>
    <name evidence="10" type="ORF">EG353_17120</name>
</gene>
<feature type="domain" description="M23ase beta-sheet core" evidence="8">
    <location>
        <begin position="408"/>
        <end position="497"/>
    </location>
</feature>
<evidence type="ECO:0000256" key="1">
    <source>
        <dbReference type="ARBA" id="ARBA00004651"/>
    </source>
</evidence>
<evidence type="ECO:0000256" key="2">
    <source>
        <dbReference type="ARBA" id="ARBA00005914"/>
    </source>
</evidence>
<protein>
    <recommendedName>
        <fullName evidence="8">M23ase beta-sheet core domain-containing protein</fullName>
    </recommendedName>
</protein>
<dbReference type="PANTHER" id="PTHR10464:SF4">
    <property type="entry name" value="UREA TRANSPORTER"/>
    <property type="match status" value="1"/>
</dbReference>
<evidence type="ECO:0000313" key="9">
    <source>
        <dbReference type="EMBL" id="AZA88598.1"/>
    </source>
</evidence>
<evidence type="ECO:0000313" key="11">
    <source>
        <dbReference type="Proteomes" id="UP000274073"/>
    </source>
</evidence>
<feature type="transmembrane region" description="Helical" evidence="7">
    <location>
        <begin position="98"/>
        <end position="117"/>
    </location>
</feature>
<keyword evidence="3" id="KW-1003">Cell membrane</keyword>
<feature type="transmembrane region" description="Helical" evidence="7">
    <location>
        <begin position="184"/>
        <end position="211"/>
    </location>
</feature>
<dbReference type="GO" id="GO:0005886">
    <property type="term" value="C:plasma membrane"/>
    <property type="evidence" value="ECO:0007669"/>
    <property type="project" value="UniProtKB-SubCell"/>
</dbReference>
<feature type="transmembrane region" description="Helical" evidence="7">
    <location>
        <begin position="241"/>
        <end position="262"/>
    </location>
</feature>
<evidence type="ECO:0000259" key="8">
    <source>
        <dbReference type="Pfam" id="PF01551"/>
    </source>
</evidence>
<dbReference type="Gene3D" id="2.70.70.10">
    <property type="entry name" value="Glucose Permease (Domain IIA)"/>
    <property type="match status" value="1"/>
</dbReference>
<sequence length="732" mass="84714">MNAKATINYYSRFFLDGILYSYSQIFFCNKRWFGLCLLILTLINPFKTLIGVSVIILSLAFGILFKFDEDKLRNGIYTYNALLVGLGIASLYEVTLKTILVTIFYSLLSLFLAVVLSNFFGKRGLPSLTLPFLLCIWMVYSSQRAYGEIKFNTDIEHELIFLKPLSEKFSQLIDLLSYKDAVHIFLKSLSAIFFIYNDLVGFCIVMLLVLYSRISFTLAVWGFFIGIMFFSYFLGDYKILVFDYISFNFILISISLGGFFIVPSLKGYVLQIFTVSLCCILLGAFSPFLFLIKMPVYSLPFVAVVLVVLSALKLRLNTNGIELVKNQQYKAEQNFYKNYYEKLRFKAMTYFHIYLPVMGEWNVSQGINGGITHLDDWKNAWDFDVRNYRGLSYYNTGTQLKDYLCYDLPVIAPCSGYVVMFQDYIEDNEIGKINQVNNWGNSLVIKVAEQFYVQLSHFRAGSFKVSQGDYVKAGQLLGHCGNSGRSPEPHIHFQMQITPDIGSKTIPYPIAYYFSRDEKEELHFNSFSYPKENEKVSNILPDSSLQEAFGFLPNHYIEWEIEKQGKKERQKWFSAIDAFNRSYLYDKENDSYAYYRNDGVVVYFYDFIGSRSSYLFNFYLASQKILLGNYKNVQIKDWIMPSYVYPASIQWIQDFLAPFVQIFKGKYASLIINPEKGSSSEIHIRSSIEGKTFGVYHAILQCEMIIKDRKINTVTIVKNNTKTTMRCLRIYA</sequence>
<dbReference type="InterPro" id="IPR016047">
    <property type="entry name" value="M23ase_b-sheet_dom"/>
</dbReference>
<proteinExistence type="inferred from homology"/>
<dbReference type="CDD" id="cd12797">
    <property type="entry name" value="M23_peptidase"/>
    <property type="match status" value="1"/>
</dbReference>
<dbReference type="Proteomes" id="UP000274073">
    <property type="component" value="Chromosome"/>
</dbReference>
<dbReference type="PANTHER" id="PTHR10464">
    <property type="entry name" value="UREA TRANSPORTER"/>
    <property type="match status" value="1"/>
</dbReference>
<name>A0AAD0YIV7_9FLAO</name>
<feature type="transmembrane region" description="Helical" evidence="7">
    <location>
        <begin position="76"/>
        <end position="92"/>
    </location>
</feature>
<dbReference type="Pfam" id="PF01551">
    <property type="entry name" value="Peptidase_M23"/>
    <property type="match status" value="1"/>
</dbReference>
<dbReference type="Gene3D" id="1.10.3430.10">
    <property type="entry name" value="Ammonium transporter AmtB like domains"/>
    <property type="match status" value="1"/>
</dbReference>
<dbReference type="EMBL" id="CP033915">
    <property type="protein sequence ID" value="AZA88598.1"/>
    <property type="molecule type" value="Genomic_DNA"/>
</dbReference>
<keyword evidence="12" id="KW-1185">Reference proteome</keyword>
<keyword evidence="6 7" id="KW-0472">Membrane</keyword>
<feature type="transmembrane region" description="Helical" evidence="7">
    <location>
        <begin position="32"/>
        <end position="64"/>
    </location>
</feature>